<dbReference type="InParanoid" id="E9AHP2"/>
<organism evidence="3 4">
    <name type="scientific">Leishmania infantum</name>
    <dbReference type="NCBI Taxonomy" id="5671"/>
    <lineage>
        <taxon>Eukaryota</taxon>
        <taxon>Discoba</taxon>
        <taxon>Euglenozoa</taxon>
        <taxon>Kinetoplastea</taxon>
        <taxon>Metakinetoplastina</taxon>
        <taxon>Trypanosomatida</taxon>
        <taxon>Trypanosomatidae</taxon>
        <taxon>Leishmaniinae</taxon>
        <taxon>Leishmania</taxon>
    </lineage>
</organism>
<reference key="3">
    <citation type="submission" date="2011-02" db="EMBL/GenBank/DDBJ databases">
        <title>Chromosome and gene copy number variation allow genomic structural differences between species and strains of Leishmania.</title>
        <authorList>
            <person name="Hilley J.D."/>
            <person name="Rogers M."/>
            <person name="Wilkes J."/>
            <person name="Dickens N.J."/>
            <person name="Bates P."/>
            <person name="Depledge D.P."/>
            <person name="Harris D."/>
            <person name="Her Y."/>
            <person name="Herzyk P."/>
            <person name="Imamura H."/>
            <person name="Otto T.D."/>
            <person name="Saad W."/>
            <person name="Seeger K."/>
            <person name="Berriman M."/>
            <person name="Smith D.F."/>
            <person name="Hertz-Fowler C."/>
            <person name="Mottram J.C."/>
        </authorList>
    </citation>
    <scope>NUCLEOTIDE SEQUENCE</scope>
    <source>
        <strain>JPCM5</strain>
    </source>
</reference>
<keyword evidence="4" id="KW-1185">Reference proteome</keyword>
<evidence type="ECO:0000313" key="4">
    <source>
        <dbReference type="Proteomes" id="UP000008153"/>
    </source>
</evidence>
<evidence type="ECO:0000256" key="1">
    <source>
        <dbReference type="SAM" id="MobiDB-lite"/>
    </source>
</evidence>
<accession>E9AHP2</accession>
<feature type="compositionally biased region" description="Basic residues" evidence="1">
    <location>
        <begin position="338"/>
        <end position="355"/>
    </location>
</feature>
<feature type="compositionally biased region" description="Basic and acidic residues" evidence="1">
    <location>
        <begin position="295"/>
        <end position="313"/>
    </location>
</feature>
<dbReference type="GeneID" id="10966304"/>
<dbReference type="Pfam" id="PF25406">
    <property type="entry name" value="PH_31"/>
    <property type="match status" value="1"/>
</dbReference>
<evidence type="ECO:0000313" key="3">
    <source>
        <dbReference type="EMBL" id="CBZ08941.1"/>
    </source>
</evidence>
<reference evidence="3 4" key="1">
    <citation type="journal article" date="2007" name="Nat. Genet.">
        <title>Comparative genomic analysis of three Leishmania species that cause diverse human disease.</title>
        <authorList>
            <person name="Peacock C.S."/>
            <person name="Seeger K."/>
            <person name="Harris D."/>
            <person name="Murphy L."/>
            <person name="Ruiz J.C."/>
            <person name="Quail M.A."/>
            <person name="Peters N."/>
            <person name="Adlem E."/>
            <person name="Tivey A."/>
            <person name="Aslett M."/>
            <person name="Kerhornou A."/>
            <person name="Ivens A."/>
            <person name="Fraser A."/>
            <person name="Rajandream M.A."/>
            <person name="Carver T."/>
            <person name="Norbertczak H."/>
            <person name="Chillingworth T."/>
            <person name="Hance Z."/>
            <person name="Jagels K."/>
            <person name="Moule S."/>
            <person name="Ormond D."/>
            <person name="Rutter S."/>
            <person name="Squares R."/>
            <person name="Whitehead S."/>
            <person name="Rabbinowitsch E."/>
            <person name="Arrowsmith C."/>
            <person name="White B."/>
            <person name="Thurston S."/>
            <person name="Bringaud F."/>
            <person name="Baldauf S.L."/>
            <person name="Faulconbridge A."/>
            <person name="Jeffares D."/>
            <person name="Depledge D.P."/>
            <person name="Oyola S.O."/>
            <person name="Hilley J.D."/>
            <person name="Brito L.O."/>
            <person name="Tosi L.R."/>
            <person name="Barrell B."/>
            <person name="Cruz A.K."/>
            <person name="Mottram J.C."/>
            <person name="Smith D.F."/>
            <person name="Berriman M."/>
        </authorList>
    </citation>
    <scope>NUCLEOTIDE SEQUENCE [LARGE SCALE GENOMIC DNA]</scope>
    <source>
        <strain evidence="3 4">JPCM5</strain>
    </source>
</reference>
<evidence type="ECO:0000259" key="2">
    <source>
        <dbReference type="Pfam" id="PF25406"/>
    </source>
</evidence>
<feature type="compositionally biased region" description="Polar residues" evidence="1">
    <location>
        <begin position="217"/>
        <end position="231"/>
    </location>
</feature>
<proteinExistence type="predicted"/>
<dbReference type="eggNOG" id="ENOG502RXGC">
    <property type="taxonomic scope" value="Eukaryota"/>
</dbReference>
<protein>
    <recommendedName>
        <fullName evidence="2">PH-like domain-containing protein</fullName>
    </recommendedName>
</protein>
<gene>
    <name evidence="3" type="ORF">LINJ_33_2360</name>
</gene>
<dbReference type="AlphaFoldDB" id="E9AHP2"/>
<sequence length="648" mass="70052">MAASFVPRFQLNTSRSSARSGDGFASRLDRTTAPYAASARHSANKGAGTYNDSGRRYPLFSALSSNNNTFLTNNTSGSDWLRDGYAGGRDAGAAAEPLSPTPRVSEAAACLGGGWAGPHQPYADPQLGGSDDDGGHREGSDSGGRGIPGPSATRPLFTSSSASLPRDRNVIAGNTGRLTWTDSAGVTGGEETAACYSSYWPRSAGTGSTCGPGRWGQRSSDPAPSSTARPAFTSTLVGTSSGAMSFSRHGYCGGGVGLSDADWRGARTTADGAFDWGADVRGGGTAGLVNSRSRARVDRWTDEEPCRVARSKEMSIWNDASTMATDSSSISPEERPRSQRHRRRQRHQRGSHHGRSGGGGEVNSNGSRHDRAHDDDDDDFDSMRDGAEDDSLSFAEAIVSAMDAQPVVPPGLLRNLQEPPFIWNRHPSHGIVLCLLQHRGIYLPRYRELVDYHMAELFLHYLDLCREGAFFIHYSAGKWPKERFFRIRMLPVNRLEAETEPVPHLVITLHESGVDILDAIPLDELVGVTATPQTACFLPFLESPKTIIGCREGRGHRARLPADGAFSLWFYDVAQHKPRSVDILTCDAKVFDIWTKTFRGLVSVNSSSIVQVALTPQGESVELAELTRAAQQQGEVERREQRGRLSSS</sequence>
<feature type="domain" description="PH-like" evidence="2">
    <location>
        <begin position="422"/>
        <end position="606"/>
    </location>
</feature>
<dbReference type="OMA" id="SKWPKER"/>
<dbReference type="Proteomes" id="UP000008153">
    <property type="component" value="Chromosome 33"/>
</dbReference>
<feature type="region of interest" description="Disordered" evidence="1">
    <location>
        <begin position="109"/>
        <end position="170"/>
    </location>
</feature>
<name>E9AHP2_LEIIN</name>
<dbReference type="InterPro" id="IPR057608">
    <property type="entry name" value="PH_2_kinetoplastids"/>
</dbReference>
<feature type="region of interest" description="Disordered" evidence="1">
    <location>
        <begin position="207"/>
        <end position="231"/>
    </location>
</feature>
<reference evidence="3 4" key="2">
    <citation type="journal article" date="2011" name="Genome Res.">
        <title>Chromosome and gene copy number variation allow major structural change between species and strains of Leishmania.</title>
        <authorList>
            <person name="Rogers M.B."/>
            <person name="Hilley J.D."/>
            <person name="Dickens N.J."/>
            <person name="Wilkes J."/>
            <person name="Bates P.A."/>
            <person name="Depledge D.P."/>
            <person name="Harris D."/>
            <person name="Her Y."/>
            <person name="Herzyk P."/>
            <person name="Imamura H."/>
            <person name="Otto T.D."/>
            <person name="Sanders M."/>
            <person name="Seeger K."/>
            <person name="Dujardin J.C."/>
            <person name="Berriman M."/>
            <person name="Smith D.F."/>
            <person name="Hertz-Fowler C."/>
            <person name="Mottram J.C."/>
        </authorList>
    </citation>
    <scope>NUCLEOTIDE SEQUENCE [LARGE SCALE GENOMIC DNA]</scope>
    <source>
        <strain evidence="3 4">JPCM5</strain>
    </source>
</reference>
<dbReference type="InterPro" id="IPR011993">
    <property type="entry name" value="PH-like_dom_sf"/>
</dbReference>
<dbReference type="Gene3D" id="2.30.29.30">
    <property type="entry name" value="Pleckstrin-homology domain (PH domain)/Phosphotyrosine-binding domain (PTB)"/>
    <property type="match status" value="1"/>
</dbReference>
<dbReference type="RefSeq" id="XP_003392743.1">
    <property type="nucleotide sequence ID" value="XM_003392695.1"/>
</dbReference>
<dbReference type="KEGG" id="lif:LINJ_33_2360"/>
<dbReference type="VEuPathDB" id="TriTrypDB:LINF_330031300"/>
<feature type="region of interest" description="Disordered" evidence="1">
    <location>
        <begin position="282"/>
        <end position="387"/>
    </location>
</feature>
<dbReference type="EMBL" id="FR796465">
    <property type="protein sequence ID" value="CBZ08941.1"/>
    <property type="molecule type" value="Genomic_DNA"/>
</dbReference>